<dbReference type="PANTHER" id="PTHR33155">
    <property type="entry name" value="FANTASTIC FOUR-LIKE PROTEIN (DUF3049)"/>
    <property type="match status" value="1"/>
</dbReference>
<dbReference type="PANTHER" id="PTHR33155:SF75">
    <property type="entry name" value="OS02G0750800 PROTEIN"/>
    <property type="match status" value="1"/>
</dbReference>
<dbReference type="OrthoDB" id="1928183at2759"/>
<comment type="caution">
    <text evidence="3">The sequence shown here is derived from an EMBL/GenBank/DDBJ whole genome shotgun (WGS) entry which is preliminary data.</text>
</comment>
<dbReference type="Gramene" id="OE9A074157T1">
    <property type="protein sequence ID" value="OE9A074157C1"/>
    <property type="gene ID" value="OE9A074157"/>
</dbReference>
<evidence type="ECO:0000313" key="3">
    <source>
        <dbReference type="EMBL" id="CAA3002075.1"/>
    </source>
</evidence>
<evidence type="ECO:0000256" key="1">
    <source>
        <dbReference type="ARBA" id="ARBA00008690"/>
    </source>
</evidence>
<dbReference type="InterPro" id="IPR046431">
    <property type="entry name" value="FAF_dom"/>
</dbReference>
<evidence type="ECO:0000259" key="2">
    <source>
        <dbReference type="Pfam" id="PF11250"/>
    </source>
</evidence>
<organism evidence="3 4">
    <name type="scientific">Olea europaea subsp. europaea</name>
    <dbReference type="NCBI Taxonomy" id="158383"/>
    <lineage>
        <taxon>Eukaryota</taxon>
        <taxon>Viridiplantae</taxon>
        <taxon>Streptophyta</taxon>
        <taxon>Embryophyta</taxon>
        <taxon>Tracheophyta</taxon>
        <taxon>Spermatophyta</taxon>
        <taxon>Magnoliopsida</taxon>
        <taxon>eudicotyledons</taxon>
        <taxon>Gunneridae</taxon>
        <taxon>Pentapetalae</taxon>
        <taxon>asterids</taxon>
        <taxon>lamiids</taxon>
        <taxon>Lamiales</taxon>
        <taxon>Oleaceae</taxon>
        <taxon>Oleeae</taxon>
        <taxon>Olea</taxon>
    </lineage>
</organism>
<dbReference type="Proteomes" id="UP000594638">
    <property type="component" value="Unassembled WGS sequence"/>
</dbReference>
<sequence>MHNHSQTLYFSIMQNPELGDYIGVESCVEMKTDLDTDVAGRNICLNNRRLIMRRDTAEKNYPPPIPWLARTANFPSHMPWVMKKYYMSDGRLIIREEKVERHEYFEAHRSNGRLLLNLIPFEDDFLEEHGAEDEVTVDDDDDEIDE</sequence>
<accession>A0A8S0TAQ9</accession>
<dbReference type="EMBL" id="CACTIH010005805">
    <property type="protein sequence ID" value="CAA3002075.1"/>
    <property type="molecule type" value="Genomic_DNA"/>
</dbReference>
<reference evidence="3 4" key="1">
    <citation type="submission" date="2019-12" db="EMBL/GenBank/DDBJ databases">
        <authorList>
            <person name="Alioto T."/>
            <person name="Alioto T."/>
            <person name="Gomez Garrido J."/>
        </authorList>
    </citation>
    <scope>NUCLEOTIDE SEQUENCE [LARGE SCALE GENOMIC DNA]</scope>
</reference>
<comment type="similarity">
    <text evidence="1">Belongs to the fantastic four family.</text>
</comment>
<keyword evidence="4" id="KW-1185">Reference proteome</keyword>
<name>A0A8S0TAQ9_OLEEU</name>
<dbReference type="InterPro" id="IPR021410">
    <property type="entry name" value="FAF"/>
</dbReference>
<dbReference type="Pfam" id="PF11250">
    <property type="entry name" value="FAF"/>
    <property type="match status" value="1"/>
</dbReference>
<feature type="domain" description="FAF" evidence="2">
    <location>
        <begin position="60"/>
        <end position="118"/>
    </location>
</feature>
<dbReference type="AlphaFoldDB" id="A0A8S0TAQ9"/>
<evidence type="ECO:0000313" key="4">
    <source>
        <dbReference type="Proteomes" id="UP000594638"/>
    </source>
</evidence>
<proteinExistence type="inferred from homology"/>
<gene>
    <name evidence="3" type="ORF">OLEA9_A074157</name>
</gene>
<protein>
    <recommendedName>
        <fullName evidence="2">FAF domain-containing protein</fullName>
    </recommendedName>
</protein>